<organism evidence="1 2">
    <name type="scientific">Extremus antarcticus</name>
    <dbReference type="NCBI Taxonomy" id="702011"/>
    <lineage>
        <taxon>Eukaryota</taxon>
        <taxon>Fungi</taxon>
        <taxon>Dikarya</taxon>
        <taxon>Ascomycota</taxon>
        <taxon>Pezizomycotina</taxon>
        <taxon>Dothideomycetes</taxon>
        <taxon>Dothideomycetidae</taxon>
        <taxon>Mycosphaerellales</taxon>
        <taxon>Extremaceae</taxon>
        <taxon>Extremus</taxon>
    </lineage>
</organism>
<evidence type="ECO:0000313" key="1">
    <source>
        <dbReference type="EMBL" id="KAK3058763.1"/>
    </source>
</evidence>
<sequence>MAETRDLIIIYNADATLRGKLNYAFRKLSSSTQESPACAACDITHGGLSLSEVPKWKETKHEIESQGWRVLQWHRDEVEAPVKEWVTTQSVRYPTVLSREASGEIQRVADSGELASCAGDATKLIQLLKEKGLMGTSKSTL</sequence>
<evidence type="ECO:0000313" key="2">
    <source>
        <dbReference type="Proteomes" id="UP001271007"/>
    </source>
</evidence>
<proteinExistence type="predicted"/>
<comment type="caution">
    <text evidence="1">The sequence shown here is derived from an EMBL/GenBank/DDBJ whole genome shotgun (WGS) entry which is preliminary data.</text>
</comment>
<dbReference type="EMBL" id="JAWDJX010000001">
    <property type="protein sequence ID" value="KAK3058763.1"/>
    <property type="molecule type" value="Genomic_DNA"/>
</dbReference>
<dbReference type="Proteomes" id="UP001271007">
    <property type="component" value="Unassembled WGS sequence"/>
</dbReference>
<name>A0AAJ0GJM0_9PEZI</name>
<dbReference type="AlphaFoldDB" id="A0AAJ0GJM0"/>
<reference evidence="1" key="1">
    <citation type="submission" date="2023-04" db="EMBL/GenBank/DDBJ databases">
        <title>Black Yeasts Isolated from many extreme environments.</title>
        <authorList>
            <person name="Coleine C."/>
            <person name="Stajich J.E."/>
            <person name="Selbmann L."/>
        </authorList>
    </citation>
    <scope>NUCLEOTIDE SEQUENCE</scope>
    <source>
        <strain evidence="1">CCFEE 5312</strain>
    </source>
</reference>
<keyword evidence="2" id="KW-1185">Reference proteome</keyword>
<accession>A0AAJ0GJM0</accession>
<protein>
    <submittedName>
        <fullName evidence="1">Uncharacterized protein</fullName>
    </submittedName>
</protein>
<gene>
    <name evidence="1" type="ORF">LTR09_000328</name>
</gene>